<comment type="caution">
    <text evidence="4">The sequence shown here is derived from an EMBL/GenBank/DDBJ whole genome shotgun (WGS) entry which is preliminary data.</text>
</comment>
<evidence type="ECO:0000256" key="2">
    <source>
        <dbReference type="SAM" id="SignalP"/>
    </source>
</evidence>
<feature type="chain" id="PRO_5046071592" evidence="2">
    <location>
        <begin position="23"/>
        <end position="543"/>
    </location>
</feature>
<accession>A0ABS5AID8</accession>
<feature type="signal peptide" evidence="2">
    <location>
        <begin position="1"/>
        <end position="22"/>
    </location>
</feature>
<name>A0ABS5AID8_9PSEU</name>
<dbReference type="Proteomes" id="UP001519363">
    <property type="component" value="Unassembled WGS sequence"/>
</dbReference>
<dbReference type="InterPro" id="IPR030678">
    <property type="entry name" value="Peptide/Ni-bd"/>
</dbReference>
<gene>
    <name evidence="4" type="ORF">JOF53_005197</name>
</gene>
<dbReference type="PANTHER" id="PTHR30290">
    <property type="entry name" value="PERIPLASMIC BINDING COMPONENT OF ABC TRANSPORTER"/>
    <property type="match status" value="1"/>
</dbReference>
<dbReference type="SUPFAM" id="SSF53850">
    <property type="entry name" value="Periplasmic binding protein-like II"/>
    <property type="match status" value="1"/>
</dbReference>
<proteinExistence type="predicted"/>
<dbReference type="Gene3D" id="3.40.190.10">
    <property type="entry name" value="Periplasmic binding protein-like II"/>
    <property type="match status" value="1"/>
</dbReference>
<keyword evidence="2" id="KW-0732">Signal</keyword>
<dbReference type="InterPro" id="IPR000914">
    <property type="entry name" value="SBP_5_dom"/>
</dbReference>
<evidence type="ECO:0000259" key="3">
    <source>
        <dbReference type="Pfam" id="PF00496"/>
    </source>
</evidence>
<dbReference type="PROSITE" id="PS51257">
    <property type="entry name" value="PROKAR_LIPOPROTEIN"/>
    <property type="match status" value="1"/>
</dbReference>
<protein>
    <submittedName>
        <fullName evidence="4">Oligopeptide transport system substrate-binding protein</fullName>
    </submittedName>
</protein>
<dbReference type="CDD" id="cd00995">
    <property type="entry name" value="PBP2_NikA_DppA_OppA_like"/>
    <property type="match status" value="1"/>
</dbReference>
<keyword evidence="5" id="KW-1185">Reference proteome</keyword>
<feature type="domain" description="Solute-binding protein family 5" evidence="3">
    <location>
        <begin position="82"/>
        <end position="465"/>
    </location>
</feature>
<dbReference type="PIRSF" id="PIRSF002741">
    <property type="entry name" value="MppA"/>
    <property type="match status" value="1"/>
</dbReference>
<sequence>MRKGRALSLVALPIAASLALTACGGGSDTGTGSGSADGAITINGTEPENPLIPGNTNEVGGGKVIDAVFSKLVRYSPTDASPQNEIAESITSSEGGTLYTIKLKSGWTFHDGTPIKAENFVKAWNYTAYAPNGQQTASFFESIEGYKDVFAKDPDGTGPQKPPTPPKSEMSGLKVVDDTTFTVKLSAPFSVFPTMVGYSAFSPLPDKFFADPAAFGKAPIGSGPFKFVSWDNGQAIKVTRYEDYKGTKPKVKDVTFKIYEKTDAAYQDVITGSLDFLDTIPTSAIAGGKYKADLAGQVIERPTLVNTTLAFPLYSDKFKNPDFRKAISLAINREEISQKIFEGSRKPATSWVVDGLKGYKEGQCEFCKFDPAKAKELLTKSGVKEDIQITYNADGDHKTWIDAACNSIKNTLGIGCQGDPVPSFQVQRQRANAKQFTSLYRTGWQADYPSIENFLNPLLRSNASSNDGDYSNPAVDAKLAEADKAPNEDEAIKLYQEAEKLISNDMPTIPMFVAVGQSAFSKNVKNVTVTPFRTLDLLSITTA</sequence>
<dbReference type="Pfam" id="PF00496">
    <property type="entry name" value="SBP_bac_5"/>
    <property type="match status" value="1"/>
</dbReference>
<dbReference type="Gene3D" id="3.90.76.10">
    <property type="entry name" value="Dipeptide-binding Protein, Domain 1"/>
    <property type="match status" value="1"/>
</dbReference>
<dbReference type="PANTHER" id="PTHR30290:SF83">
    <property type="entry name" value="ABC TRANSPORTER SUBSTRATE-BINDING PROTEIN"/>
    <property type="match status" value="1"/>
</dbReference>
<evidence type="ECO:0000313" key="4">
    <source>
        <dbReference type="EMBL" id="MBP2476325.1"/>
    </source>
</evidence>
<dbReference type="InterPro" id="IPR039424">
    <property type="entry name" value="SBP_5"/>
</dbReference>
<feature type="region of interest" description="Disordered" evidence="1">
    <location>
        <begin position="151"/>
        <end position="171"/>
    </location>
</feature>
<dbReference type="Gene3D" id="3.10.105.10">
    <property type="entry name" value="Dipeptide-binding Protein, Domain 3"/>
    <property type="match status" value="1"/>
</dbReference>
<reference evidence="4 5" key="1">
    <citation type="submission" date="2021-03" db="EMBL/GenBank/DDBJ databases">
        <title>Sequencing the genomes of 1000 actinobacteria strains.</title>
        <authorList>
            <person name="Klenk H.-P."/>
        </authorList>
    </citation>
    <scope>NUCLEOTIDE SEQUENCE [LARGE SCALE GENOMIC DNA]</scope>
    <source>
        <strain evidence="4 5">DSM 44580</strain>
    </source>
</reference>
<evidence type="ECO:0000313" key="5">
    <source>
        <dbReference type="Proteomes" id="UP001519363"/>
    </source>
</evidence>
<evidence type="ECO:0000256" key="1">
    <source>
        <dbReference type="SAM" id="MobiDB-lite"/>
    </source>
</evidence>
<organism evidence="4 5">
    <name type="scientific">Crossiella equi</name>
    <dbReference type="NCBI Taxonomy" id="130796"/>
    <lineage>
        <taxon>Bacteria</taxon>
        <taxon>Bacillati</taxon>
        <taxon>Actinomycetota</taxon>
        <taxon>Actinomycetes</taxon>
        <taxon>Pseudonocardiales</taxon>
        <taxon>Pseudonocardiaceae</taxon>
        <taxon>Crossiella</taxon>
    </lineage>
</organism>
<dbReference type="EMBL" id="JAGIOO010000001">
    <property type="protein sequence ID" value="MBP2476325.1"/>
    <property type="molecule type" value="Genomic_DNA"/>
</dbReference>
<dbReference type="RefSeq" id="WP_086781978.1">
    <property type="nucleotide sequence ID" value="NZ_JAGIOO010000001.1"/>
</dbReference>